<evidence type="ECO:0000313" key="1">
    <source>
        <dbReference type="EMBL" id="AUG85050.1"/>
    </source>
</evidence>
<reference evidence="1 2" key="1">
    <citation type="submission" date="2017-12" db="EMBL/GenBank/DDBJ databases">
        <authorList>
            <person name="Lestochi C.V."/>
            <person name="Miller K.C."/>
            <person name="Miller J.S."/>
            <person name="Stanton M.L."/>
            <person name="Broussard G.W."/>
        </authorList>
    </citation>
    <scope>NUCLEOTIDE SEQUENCE [LARGE SCALE GENOMIC DNA]</scope>
</reference>
<dbReference type="EMBL" id="MG649966">
    <property type="protein sequence ID" value="AUG85050.1"/>
    <property type="molecule type" value="Genomic_DNA"/>
</dbReference>
<proteinExistence type="predicted"/>
<gene>
    <name evidence="1" type="ORF">CETO_43</name>
</gene>
<protein>
    <submittedName>
        <fullName evidence="1">Uncharacterized protein</fullName>
    </submittedName>
</protein>
<keyword evidence="2" id="KW-1185">Reference proteome</keyword>
<sequence length="183" mass="20687">MKVNISGSWKNGVPWVNIGGTWRKGIATWVNISGTWKKMAYSINKIVFTQPIVDTSYAGAERYGTVDINKFTMTPSEYPCTGLKFYTWLKEWAPAPKDAWIDILVKDEEESLRLYNTLRAGKTGIILKGTGTTNAWFNSSNATFERFSASGDVRITPKDKAILFLFLKRNRGQTIEMTVNINE</sequence>
<name>A0A2H5BGE7_9CAUD</name>
<organism evidence="1 2">
    <name type="scientific">Vibrio phage Ceto</name>
    <dbReference type="NCBI Taxonomy" id="2570300"/>
    <lineage>
        <taxon>Viruses</taxon>
        <taxon>Duplodnaviria</taxon>
        <taxon>Heunggongvirae</taxon>
        <taxon>Uroviricota</taxon>
        <taxon>Caudoviricetes</taxon>
        <taxon>Demerecviridae</taxon>
        <taxon>Ermolyevavirinae</taxon>
        <taxon>Cetovirus</taxon>
        <taxon>Cetovirus ceto</taxon>
    </lineage>
</organism>
<accession>A0A2H5BGE7</accession>
<evidence type="ECO:0000313" key="2">
    <source>
        <dbReference type="Proteomes" id="UP000240819"/>
    </source>
</evidence>
<dbReference type="Proteomes" id="UP000240819">
    <property type="component" value="Segment"/>
</dbReference>